<keyword evidence="2" id="KW-1185">Reference proteome</keyword>
<evidence type="ECO:0000313" key="2">
    <source>
        <dbReference type="Proteomes" id="UP001235939"/>
    </source>
</evidence>
<organism evidence="1 2">
    <name type="scientific">Cordylochernes scorpioides</name>
    <dbReference type="NCBI Taxonomy" id="51811"/>
    <lineage>
        <taxon>Eukaryota</taxon>
        <taxon>Metazoa</taxon>
        <taxon>Ecdysozoa</taxon>
        <taxon>Arthropoda</taxon>
        <taxon>Chelicerata</taxon>
        <taxon>Arachnida</taxon>
        <taxon>Pseudoscorpiones</taxon>
        <taxon>Cheliferoidea</taxon>
        <taxon>Chernetidae</taxon>
        <taxon>Cordylochernes</taxon>
    </lineage>
</organism>
<name>A0ABY6LRL1_9ARAC</name>
<accession>A0ABY6LRL1</accession>
<dbReference type="Proteomes" id="UP001235939">
    <property type="component" value="Chromosome 23"/>
</dbReference>
<protein>
    <submittedName>
        <fullName evidence="1">Uncharacterized protein</fullName>
    </submittedName>
</protein>
<gene>
    <name evidence="1" type="ORF">LAZ67_23000137</name>
</gene>
<dbReference type="PANTHER" id="PTHR33047">
    <property type="entry name" value="PROTEIN TAR1"/>
    <property type="match status" value="1"/>
</dbReference>
<reference evidence="1 2" key="1">
    <citation type="submission" date="2022-03" db="EMBL/GenBank/DDBJ databases">
        <title>A chromosomal length assembly of Cordylochernes scorpioides.</title>
        <authorList>
            <person name="Zeh D."/>
            <person name="Zeh J."/>
        </authorList>
    </citation>
    <scope>NUCLEOTIDE SEQUENCE [LARGE SCALE GENOMIC DNA]</scope>
    <source>
        <strain evidence="1">IN4F17</strain>
        <tissue evidence="1">Whole Body</tissue>
    </source>
</reference>
<dbReference type="InterPro" id="IPR052997">
    <property type="entry name" value="RRT15-like"/>
</dbReference>
<proteinExistence type="predicted"/>
<evidence type="ECO:0000313" key="1">
    <source>
        <dbReference type="EMBL" id="UYV83194.1"/>
    </source>
</evidence>
<dbReference type="PANTHER" id="PTHR33047:SF8">
    <property type="entry name" value="REGULATOR OF RDNA TRANSCRIPTION PROTEIN 15"/>
    <property type="match status" value="1"/>
</dbReference>
<dbReference type="EMBL" id="CP092885">
    <property type="protein sequence ID" value="UYV83194.1"/>
    <property type="molecule type" value="Genomic_DNA"/>
</dbReference>
<sequence length="186" mass="20423">MSNDIKGSKREVAMNAWSPQAIYPFDTSCFKPRISKGSIGHAFAVRIRTENQDQASFCTFTSREVSVLVELALGHLRYPLTDVTPPAITISLFIWLYPDKITNGGLCAIRQSIHQVNFQPIRDSGSAGQPVHVLSTGRGDNPMERCLESMAGGDMKEKGLLIQLSSWLEGGVGELKLCQQPCTRLA</sequence>